<dbReference type="AlphaFoldDB" id="A0A2A7U2X3"/>
<accession>A0A2A7U2X3</accession>
<dbReference type="GeneID" id="93124069"/>
<keyword evidence="1" id="KW-0732">Signal</keyword>
<reference evidence="3" key="1">
    <citation type="submission" date="2017-09" db="EMBL/GenBank/DDBJ databases">
        <title>FDA dAtabase for Regulatory Grade micrObial Sequences (FDA-ARGOS): Supporting development and validation of Infectious Disease Dx tests.</title>
        <authorList>
            <person name="Goldberg B."/>
            <person name="Campos J."/>
            <person name="Tallon L."/>
            <person name="Sadzewicz L."/>
            <person name="Ott S."/>
            <person name="Zhao X."/>
            <person name="Nagaraj S."/>
            <person name="Vavikolanu K."/>
            <person name="Aluvathingal J."/>
            <person name="Nadendla S."/>
            <person name="Geyer C."/>
            <person name="Sichtig H."/>
        </authorList>
    </citation>
    <scope>NUCLEOTIDE SEQUENCE [LARGE SCALE GENOMIC DNA]</scope>
    <source>
        <strain evidence="3">FDAARGOS_370</strain>
    </source>
</reference>
<dbReference type="EMBL" id="PDDV01000013">
    <property type="protein sequence ID" value="PEH72762.1"/>
    <property type="molecule type" value="Genomic_DNA"/>
</dbReference>
<dbReference type="InterPro" id="IPR008309">
    <property type="entry name" value="YdbL"/>
</dbReference>
<gene>
    <name evidence="2" type="ORF">CRM76_12890</name>
</gene>
<evidence type="ECO:0000313" key="2">
    <source>
        <dbReference type="EMBL" id="PEH72762.1"/>
    </source>
</evidence>
<evidence type="ECO:0000313" key="3">
    <source>
        <dbReference type="Proteomes" id="UP000219788"/>
    </source>
</evidence>
<dbReference type="Proteomes" id="UP000219788">
    <property type="component" value="Unassembled WGS sequence"/>
</dbReference>
<dbReference type="OrthoDB" id="9798130at2"/>
<dbReference type="PIRSF" id="PIRSF025560">
    <property type="entry name" value="UCP025560"/>
    <property type="match status" value="1"/>
</dbReference>
<sequence length="110" mass="11722">MNRYLTGLLGILLALSLASPAWALTLDEARASGRVGETLSGYLAARSQDAETLALVARVNQGRAQSYQALAQSNGVSRESVARLAGEKLVARAPRGEYVQGINGLWLRKP</sequence>
<protein>
    <submittedName>
        <fullName evidence="2">DUF1318 domain-containing protein</fullName>
    </submittedName>
</protein>
<organism evidence="2 3">
    <name type="scientific">Edwardsiella tarda</name>
    <dbReference type="NCBI Taxonomy" id="636"/>
    <lineage>
        <taxon>Bacteria</taxon>
        <taxon>Pseudomonadati</taxon>
        <taxon>Pseudomonadota</taxon>
        <taxon>Gammaproteobacteria</taxon>
        <taxon>Enterobacterales</taxon>
        <taxon>Hafniaceae</taxon>
        <taxon>Edwardsiella</taxon>
    </lineage>
</organism>
<dbReference type="Pfam" id="PF07027">
    <property type="entry name" value="DUF1318"/>
    <property type="match status" value="1"/>
</dbReference>
<feature type="chain" id="PRO_5012292396" evidence="1">
    <location>
        <begin position="24"/>
        <end position="110"/>
    </location>
</feature>
<dbReference type="RefSeq" id="WP_005293696.1">
    <property type="nucleotide sequence ID" value="NZ_AP028090.1"/>
</dbReference>
<dbReference type="STRING" id="636.AAW15_08355"/>
<comment type="caution">
    <text evidence="2">The sequence shown here is derived from an EMBL/GenBank/DDBJ whole genome shotgun (WGS) entry which is preliminary data.</text>
</comment>
<name>A0A2A7U2X3_EDWTA</name>
<evidence type="ECO:0000256" key="1">
    <source>
        <dbReference type="SAM" id="SignalP"/>
    </source>
</evidence>
<feature type="signal peptide" evidence="1">
    <location>
        <begin position="1"/>
        <end position="23"/>
    </location>
</feature>
<proteinExistence type="predicted"/>